<keyword evidence="2" id="KW-1185">Reference proteome</keyword>
<evidence type="ECO:0000313" key="2">
    <source>
        <dbReference type="Proteomes" id="UP001164746"/>
    </source>
</evidence>
<protein>
    <submittedName>
        <fullName evidence="1">Uncharacterized protein</fullName>
    </submittedName>
</protein>
<sequence length="77" mass="9078">MVEFNDTCIFEKKKSIRKNNHMNLCRNKISLKRLSSIDEVDDDVQVHRMEEILLHTDESHQLAVGNDQCKHQVLKCK</sequence>
<organism evidence="1 2">
    <name type="scientific">Mya arenaria</name>
    <name type="common">Soft-shell clam</name>
    <dbReference type="NCBI Taxonomy" id="6604"/>
    <lineage>
        <taxon>Eukaryota</taxon>
        <taxon>Metazoa</taxon>
        <taxon>Spiralia</taxon>
        <taxon>Lophotrochozoa</taxon>
        <taxon>Mollusca</taxon>
        <taxon>Bivalvia</taxon>
        <taxon>Autobranchia</taxon>
        <taxon>Heteroconchia</taxon>
        <taxon>Euheterodonta</taxon>
        <taxon>Imparidentia</taxon>
        <taxon>Neoheterodontei</taxon>
        <taxon>Myida</taxon>
        <taxon>Myoidea</taxon>
        <taxon>Myidae</taxon>
        <taxon>Mya</taxon>
    </lineage>
</organism>
<evidence type="ECO:0000313" key="1">
    <source>
        <dbReference type="EMBL" id="WAR25207.1"/>
    </source>
</evidence>
<accession>A0ABY7FSS3</accession>
<proteinExistence type="predicted"/>
<dbReference type="Proteomes" id="UP001164746">
    <property type="component" value="Chromosome 14"/>
</dbReference>
<dbReference type="EMBL" id="CP111025">
    <property type="protein sequence ID" value="WAR25207.1"/>
    <property type="molecule type" value="Genomic_DNA"/>
</dbReference>
<reference evidence="1" key="1">
    <citation type="submission" date="2022-11" db="EMBL/GenBank/DDBJ databases">
        <title>Centuries of genome instability and evolution in soft-shell clam transmissible cancer (bioRxiv).</title>
        <authorList>
            <person name="Hart S.F.M."/>
            <person name="Yonemitsu M.A."/>
            <person name="Giersch R.M."/>
            <person name="Beal B.F."/>
            <person name="Arriagada G."/>
            <person name="Davis B.W."/>
            <person name="Ostrander E.A."/>
            <person name="Goff S.P."/>
            <person name="Metzger M.J."/>
        </authorList>
    </citation>
    <scope>NUCLEOTIDE SEQUENCE</scope>
    <source>
        <strain evidence="1">MELC-2E11</strain>
        <tissue evidence="1">Siphon/mantle</tissue>
    </source>
</reference>
<name>A0ABY7FSS3_MYAAR</name>
<gene>
    <name evidence="1" type="ORF">MAR_010911</name>
</gene>